<evidence type="ECO:0000256" key="4">
    <source>
        <dbReference type="ARBA" id="ARBA00023054"/>
    </source>
</evidence>
<evidence type="ECO:0000256" key="7">
    <source>
        <dbReference type="ARBA" id="ARBA00024916"/>
    </source>
</evidence>
<evidence type="ECO:0000313" key="14">
    <source>
        <dbReference type="Proteomes" id="UP000886861"/>
    </source>
</evidence>
<evidence type="ECO:0000256" key="5">
    <source>
        <dbReference type="ARBA" id="ARBA00023125"/>
    </source>
</evidence>
<gene>
    <name evidence="9 13" type="primary">greA</name>
    <name evidence="13" type="ORF">IAA62_01785</name>
</gene>
<evidence type="ECO:0000259" key="11">
    <source>
        <dbReference type="Pfam" id="PF01272"/>
    </source>
</evidence>
<protein>
    <recommendedName>
        <fullName evidence="2 9">Transcription elongation factor GreA</fullName>
    </recommendedName>
    <alternativeName>
        <fullName evidence="8 9">Transcript cleavage factor GreA</fullName>
    </alternativeName>
</protein>
<evidence type="ECO:0000256" key="8">
    <source>
        <dbReference type="ARBA" id="ARBA00030776"/>
    </source>
</evidence>
<accession>A0A9D1SZ09</accession>
<dbReference type="NCBIfam" id="TIGR01462">
    <property type="entry name" value="greA"/>
    <property type="match status" value="1"/>
</dbReference>
<evidence type="ECO:0000259" key="12">
    <source>
        <dbReference type="Pfam" id="PF03449"/>
    </source>
</evidence>
<reference evidence="13" key="1">
    <citation type="submission" date="2020-10" db="EMBL/GenBank/DDBJ databases">
        <authorList>
            <person name="Gilroy R."/>
        </authorList>
    </citation>
    <scope>NUCLEOTIDE SEQUENCE</scope>
    <source>
        <strain evidence="13">CHK186-9395</strain>
    </source>
</reference>
<keyword evidence="6 9" id="KW-0804">Transcription</keyword>
<dbReference type="NCBIfam" id="NF001263">
    <property type="entry name" value="PRK00226.1-4"/>
    <property type="match status" value="1"/>
</dbReference>
<dbReference type="Proteomes" id="UP000886861">
    <property type="component" value="Unassembled WGS sequence"/>
</dbReference>
<dbReference type="InterPro" id="IPR018151">
    <property type="entry name" value="TF_GreA/GreB_CS"/>
</dbReference>
<dbReference type="Gene3D" id="1.10.287.180">
    <property type="entry name" value="Transcription elongation factor, GreA/GreB, N-terminal domain"/>
    <property type="match status" value="1"/>
</dbReference>
<evidence type="ECO:0000256" key="6">
    <source>
        <dbReference type="ARBA" id="ARBA00023163"/>
    </source>
</evidence>
<proteinExistence type="inferred from homology"/>
<evidence type="ECO:0000256" key="3">
    <source>
        <dbReference type="ARBA" id="ARBA00023015"/>
    </source>
</evidence>
<dbReference type="InterPro" id="IPR023459">
    <property type="entry name" value="Tscrpt_elong_fac_GreA/B_fam"/>
</dbReference>
<dbReference type="InterPro" id="IPR028624">
    <property type="entry name" value="Tscrpt_elong_fac_GreA/B"/>
</dbReference>
<dbReference type="InterPro" id="IPR001437">
    <property type="entry name" value="Tscrpt_elong_fac_GreA/B_C"/>
</dbReference>
<dbReference type="GO" id="GO:0006354">
    <property type="term" value="P:DNA-templated transcription elongation"/>
    <property type="evidence" value="ECO:0007669"/>
    <property type="project" value="TreeGrafter"/>
</dbReference>
<dbReference type="Pfam" id="PF01272">
    <property type="entry name" value="GreA_GreB"/>
    <property type="match status" value="1"/>
</dbReference>
<dbReference type="Gene3D" id="3.10.50.30">
    <property type="entry name" value="Transcription elongation factor, GreA/GreB, C-terminal domain"/>
    <property type="match status" value="1"/>
</dbReference>
<dbReference type="Pfam" id="PF03449">
    <property type="entry name" value="GreA_GreB_N"/>
    <property type="match status" value="1"/>
</dbReference>
<keyword evidence="4" id="KW-0175">Coiled coil</keyword>
<evidence type="ECO:0000256" key="1">
    <source>
        <dbReference type="ARBA" id="ARBA00008213"/>
    </source>
</evidence>
<dbReference type="SUPFAM" id="SSF46557">
    <property type="entry name" value="GreA transcript cleavage protein, N-terminal domain"/>
    <property type="match status" value="1"/>
</dbReference>
<dbReference type="InterPro" id="IPR006359">
    <property type="entry name" value="Tscrpt_elong_fac_GreA"/>
</dbReference>
<evidence type="ECO:0000313" key="13">
    <source>
        <dbReference type="EMBL" id="HIV01271.1"/>
    </source>
</evidence>
<dbReference type="EMBL" id="DVOJ01000006">
    <property type="protein sequence ID" value="HIV01271.1"/>
    <property type="molecule type" value="Genomic_DNA"/>
</dbReference>
<comment type="function">
    <text evidence="7 9 10">Necessary for efficient RNA polymerase transcription elongation past template-encoded arresting sites. The arresting sites in DNA have the property of trapping a certain fraction of elongating RNA polymerases that pass through, resulting in locked ternary complexes. Cleavage of the nascent transcript by cleavage factors such as GreA or GreB allows the resumption of elongation from the new 3'terminus. GreA releases sequences of 2 to 3 nucleotides.</text>
</comment>
<dbReference type="FunFam" id="1.10.287.180:FF:000001">
    <property type="entry name" value="Transcription elongation factor GreA"/>
    <property type="match status" value="1"/>
</dbReference>
<dbReference type="SUPFAM" id="SSF54534">
    <property type="entry name" value="FKBP-like"/>
    <property type="match status" value="1"/>
</dbReference>
<keyword evidence="5 9" id="KW-0238">DNA-binding</keyword>
<keyword evidence="13" id="KW-0251">Elongation factor</keyword>
<keyword evidence="3 9" id="KW-0805">Transcription regulation</keyword>
<organism evidence="13 14">
    <name type="scientific">Candidatus Caccopulliclostridium gallistercoris</name>
    <dbReference type="NCBI Taxonomy" id="2840719"/>
    <lineage>
        <taxon>Bacteria</taxon>
        <taxon>Bacillati</taxon>
        <taxon>Bacillota</taxon>
        <taxon>Clostridia</taxon>
        <taxon>Candidatus Caccopulliclostridium</taxon>
    </lineage>
</organism>
<feature type="domain" description="Transcription elongation factor GreA/GreB C-terminal" evidence="11">
    <location>
        <begin position="82"/>
        <end position="155"/>
    </location>
</feature>
<dbReference type="PANTHER" id="PTHR30437:SF4">
    <property type="entry name" value="TRANSCRIPTION ELONGATION FACTOR GREA"/>
    <property type="match status" value="1"/>
</dbReference>
<dbReference type="FunFam" id="3.10.50.30:FF:000001">
    <property type="entry name" value="Transcription elongation factor GreA"/>
    <property type="match status" value="1"/>
</dbReference>
<evidence type="ECO:0000256" key="2">
    <source>
        <dbReference type="ARBA" id="ARBA00013729"/>
    </source>
</evidence>
<keyword evidence="13" id="KW-0648">Protein biosynthesis</keyword>
<reference evidence="13" key="2">
    <citation type="journal article" date="2021" name="PeerJ">
        <title>Extensive microbial diversity within the chicken gut microbiome revealed by metagenomics and culture.</title>
        <authorList>
            <person name="Gilroy R."/>
            <person name="Ravi A."/>
            <person name="Getino M."/>
            <person name="Pursley I."/>
            <person name="Horton D.L."/>
            <person name="Alikhan N.F."/>
            <person name="Baker D."/>
            <person name="Gharbi K."/>
            <person name="Hall N."/>
            <person name="Watson M."/>
            <person name="Adriaenssens E.M."/>
            <person name="Foster-Nyarko E."/>
            <person name="Jarju S."/>
            <person name="Secka A."/>
            <person name="Antonio M."/>
            <person name="Oren A."/>
            <person name="Chaudhuri R.R."/>
            <person name="La Ragione R."/>
            <person name="Hildebrand F."/>
            <person name="Pallen M.J."/>
        </authorList>
    </citation>
    <scope>NUCLEOTIDE SEQUENCE</scope>
    <source>
        <strain evidence="13">CHK186-9395</strain>
    </source>
</reference>
<feature type="domain" description="Transcription elongation factor GreA/GreB N-terminal" evidence="12">
    <location>
        <begin position="5"/>
        <end position="74"/>
    </location>
</feature>
<evidence type="ECO:0000256" key="9">
    <source>
        <dbReference type="HAMAP-Rule" id="MF_00105"/>
    </source>
</evidence>
<dbReference type="InterPro" id="IPR022691">
    <property type="entry name" value="Tscrpt_elong_fac_GreA/B_N"/>
</dbReference>
<dbReference type="HAMAP" id="MF_00105">
    <property type="entry name" value="GreA_GreB"/>
    <property type="match status" value="1"/>
</dbReference>
<name>A0A9D1SZ09_9FIRM</name>
<comment type="caution">
    <text evidence="13">The sequence shown here is derived from an EMBL/GenBank/DDBJ whole genome shotgun (WGS) entry which is preliminary data.</text>
</comment>
<dbReference type="GO" id="GO:0003746">
    <property type="term" value="F:translation elongation factor activity"/>
    <property type="evidence" value="ECO:0007669"/>
    <property type="project" value="UniProtKB-KW"/>
</dbReference>
<dbReference type="GO" id="GO:0003677">
    <property type="term" value="F:DNA binding"/>
    <property type="evidence" value="ECO:0007669"/>
    <property type="project" value="UniProtKB-UniRule"/>
</dbReference>
<dbReference type="NCBIfam" id="NF001261">
    <property type="entry name" value="PRK00226.1-2"/>
    <property type="match status" value="1"/>
</dbReference>
<sequence length="156" mass="17402">MSATFLTPEGKKQLEEKLEFYKTKKRPEISAKIGIAREYGDLSENAEYDAAKEEQAQLESEILEIENKLRNAVIINTSKLATDKVSIGSIVKIYDEEFDEEVEYRIIGSTESDPLNGLISNESPVGRALIGKKVGDEVEVETPAGINKLKILEIRV</sequence>
<dbReference type="PANTHER" id="PTHR30437">
    <property type="entry name" value="TRANSCRIPTION ELONGATION FACTOR GREA"/>
    <property type="match status" value="1"/>
</dbReference>
<comment type="similarity">
    <text evidence="1 9 10">Belongs to the GreA/GreB family.</text>
</comment>
<dbReference type="InterPro" id="IPR036805">
    <property type="entry name" value="Tscrpt_elong_fac_GreA/B_N_sf"/>
</dbReference>
<dbReference type="PROSITE" id="PS00830">
    <property type="entry name" value="GREAB_2"/>
    <property type="match status" value="1"/>
</dbReference>
<dbReference type="PROSITE" id="PS00829">
    <property type="entry name" value="GREAB_1"/>
    <property type="match status" value="1"/>
</dbReference>
<dbReference type="PIRSF" id="PIRSF006092">
    <property type="entry name" value="GreA_GreB"/>
    <property type="match status" value="1"/>
</dbReference>
<dbReference type="GO" id="GO:0070063">
    <property type="term" value="F:RNA polymerase binding"/>
    <property type="evidence" value="ECO:0007669"/>
    <property type="project" value="InterPro"/>
</dbReference>
<evidence type="ECO:0000256" key="10">
    <source>
        <dbReference type="RuleBase" id="RU000556"/>
    </source>
</evidence>
<dbReference type="InterPro" id="IPR036953">
    <property type="entry name" value="GreA/GreB_C_sf"/>
</dbReference>
<dbReference type="AlphaFoldDB" id="A0A9D1SZ09"/>
<dbReference type="GO" id="GO:0032784">
    <property type="term" value="P:regulation of DNA-templated transcription elongation"/>
    <property type="evidence" value="ECO:0007669"/>
    <property type="project" value="UniProtKB-UniRule"/>
</dbReference>